<feature type="domain" description="SGNH" evidence="2">
    <location>
        <begin position="173"/>
        <end position="389"/>
    </location>
</feature>
<dbReference type="RefSeq" id="WP_354702070.1">
    <property type="nucleotide sequence ID" value="NZ_CP114014.1"/>
</dbReference>
<dbReference type="KEGG" id="parq:DSM112329_02423"/>
<accession>A0AAU7AV46</accession>
<gene>
    <name evidence="3" type="ORF">DSM112329_02423</name>
</gene>
<feature type="compositionally biased region" description="Pro residues" evidence="1">
    <location>
        <begin position="73"/>
        <end position="90"/>
    </location>
</feature>
<evidence type="ECO:0000259" key="2">
    <source>
        <dbReference type="Pfam" id="PF19040"/>
    </source>
</evidence>
<evidence type="ECO:0000313" key="3">
    <source>
        <dbReference type="EMBL" id="XAY05566.1"/>
    </source>
</evidence>
<reference evidence="3" key="1">
    <citation type="submission" date="2022-12" db="EMBL/GenBank/DDBJ databases">
        <title>Paraconexibacter alkalitolerans sp. nov. and Baekduia alba sp. nov., isolated from soil and emended description of the genera Paraconexibacter (Chun et al., 2020) and Baekduia (An et al., 2020).</title>
        <authorList>
            <person name="Vieira S."/>
            <person name="Huber K.J."/>
            <person name="Geppert A."/>
            <person name="Wolf J."/>
            <person name="Neumann-Schaal M."/>
            <person name="Muesken M."/>
            <person name="Overmann J."/>
        </authorList>
    </citation>
    <scope>NUCLEOTIDE SEQUENCE</scope>
    <source>
        <strain evidence="3">AEG42_29</strain>
    </source>
</reference>
<dbReference type="InterPro" id="IPR043968">
    <property type="entry name" value="SGNH"/>
</dbReference>
<evidence type="ECO:0000256" key="1">
    <source>
        <dbReference type="SAM" id="MobiDB-lite"/>
    </source>
</evidence>
<proteinExistence type="predicted"/>
<sequence>MRVLAALRLCACLVLIAGVAWLITAQLIDATREDTSPSAPTVIAVDTTPAPGTPSTAAPPPPGAGAVPSVTTAPPPRPETTTVTPPPPSVPTTSATAPLEATAPLPAPVANPTGLRCFGAAAMDPARPCRNLRLAGTVFPTPQGAADAQRIEPCRRTFVRDLLRICFWGVTARAATRTIAIVGDSHASHWRAAMQRVVEAKRWRVISISRAGCPLTAAYPNLPGLRRKVECRRWNREVVAYLKARPSITAVFTGAHLGSVIPARGLSMEATRRGGYARVWRRLLIGGVRHIVVFRDTPRISGRTLRCVEQAMSQGSSPGDGCALARDYALRPDPMVQAAPRLNGAVQVADLSRFFCEREVCRPVIGGALVLRDVSHMTTTYSASLAPYLQAAVNDITRGWTDGRVPGT</sequence>
<protein>
    <submittedName>
        <fullName evidence="3">O-antigen acetylase</fullName>
    </submittedName>
</protein>
<dbReference type="AlphaFoldDB" id="A0AAU7AV46"/>
<dbReference type="EMBL" id="CP114014">
    <property type="protein sequence ID" value="XAY05566.1"/>
    <property type="molecule type" value="Genomic_DNA"/>
</dbReference>
<feature type="region of interest" description="Disordered" evidence="1">
    <location>
        <begin position="33"/>
        <end position="96"/>
    </location>
</feature>
<dbReference type="Pfam" id="PF19040">
    <property type="entry name" value="SGNH"/>
    <property type="match status" value="1"/>
</dbReference>
<feature type="compositionally biased region" description="Low complexity" evidence="1">
    <location>
        <begin position="47"/>
        <end position="56"/>
    </location>
</feature>
<organism evidence="3">
    <name type="scientific">Paraconexibacter sp. AEG42_29</name>
    <dbReference type="NCBI Taxonomy" id="2997339"/>
    <lineage>
        <taxon>Bacteria</taxon>
        <taxon>Bacillati</taxon>
        <taxon>Actinomycetota</taxon>
        <taxon>Thermoleophilia</taxon>
        <taxon>Solirubrobacterales</taxon>
        <taxon>Paraconexibacteraceae</taxon>
        <taxon>Paraconexibacter</taxon>
    </lineage>
</organism>
<name>A0AAU7AV46_9ACTN</name>